<accession>A0AAD1YCD0</accession>
<name>A0AAD1YCD0_9CLOT</name>
<sequence>MHIERKDFTKMDIDINTLFLSFSLFKVLIILGVIIGAVIVLKNK</sequence>
<evidence type="ECO:0000256" key="1">
    <source>
        <dbReference type="SAM" id="Phobius"/>
    </source>
</evidence>
<feature type="transmembrane region" description="Helical" evidence="1">
    <location>
        <begin position="20"/>
        <end position="41"/>
    </location>
</feature>
<dbReference type="AlphaFoldDB" id="A0AAD1YCD0"/>
<evidence type="ECO:0000313" key="3">
    <source>
        <dbReference type="Proteomes" id="UP001189143"/>
    </source>
</evidence>
<protein>
    <recommendedName>
        <fullName evidence="4">Holin-like toxin</fullName>
    </recommendedName>
</protein>
<keyword evidence="1" id="KW-1133">Transmembrane helix</keyword>
<gene>
    <name evidence="2" type="ORF">CNEO2_100124</name>
</gene>
<reference evidence="2" key="1">
    <citation type="submission" date="2022-10" db="EMBL/GenBank/DDBJ databases">
        <authorList>
            <person name="Aires J."/>
            <person name="Mesa V."/>
        </authorList>
    </citation>
    <scope>NUCLEOTIDE SEQUENCE</scope>
    <source>
        <strain evidence="2">Clostridium neonatale JD116</strain>
    </source>
</reference>
<dbReference type="Proteomes" id="UP001189143">
    <property type="component" value="Unassembled WGS sequence"/>
</dbReference>
<evidence type="ECO:0000313" key="2">
    <source>
        <dbReference type="EMBL" id="CAI3539720.1"/>
    </source>
</evidence>
<proteinExistence type="predicted"/>
<keyword evidence="1" id="KW-0812">Transmembrane</keyword>
<dbReference type="EMBL" id="CAMTCP010000011">
    <property type="protein sequence ID" value="CAI3539720.1"/>
    <property type="molecule type" value="Genomic_DNA"/>
</dbReference>
<comment type="caution">
    <text evidence="2">The sequence shown here is derived from an EMBL/GenBank/DDBJ whole genome shotgun (WGS) entry which is preliminary data.</text>
</comment>
<organism evidence="2 3">
    <name type="scientific">Clostridium neonatale</name>
    <dbReference type="NCBI Taxonomy" id="137838"/>
    <lineage>
        <taxon>Bacteria</taxon>
        <taxon>Bacillati</taxon>
        <taxon>Bacillota</taxon>
        <taxon>Clostridia</taxon>
        <taxon>Eubacteriales</taxon>
        <taxon>Clostridiaceae</taxon>
        <taxon>Clostridium</taxon>
    </lineage>
</organism>
<keyword evidence="1" id="KW-0472">Membrane</keyword>
<evidence type="ECO:0008006" key="4">
    <source>
        <dbReference type="Google" id="ProtNLM"/>
    </source>
</evidence>